<dbReference type="OrthoDB" id="416253at2759"/>
<evidence type="ECO:0000313" key="3">
    <source>
        <dbReference type="Proteomes" id="UP000185904"/>
    </source>
</evidence>
<dbReference type="GO" id="GO:0043248">
    <property type="term" value="P:proteasome assembly"/>
    <property type="evidence" value="ECO:0007669"/>
    <property type="project" value="TreeGrafter"/>
</dbReference>
<dbReference type="EMBL" id="LVCJ01000016">
    <property type="protein sequence ID" value="OAL37321.1"/>
    <property type="molecule type" value="Genomic_DNA"/>
</dbReference>
<sequence length="484" mass="53091">MASSGGHLLVSKAMRLVKFAAEKTGRFIRDKIPQATKPLEADVQPAYARVSQRQQPVNRLAQIRQTQSRWYSTKLHGFNNTRHYSSQSGPNARPTRASHPSSRTAAAVGRLTGRAPFASTLRPNLTGGTLCRHAGGYGLGGGRVGGARYFSHSPAAQAQVVTNVSQAVRAFWLSGQKARFDGANPRTGEKRFRAVSSLQEDARHTMGMSSKTAPGSFIDFKVSPTITAIGPLASVPRSPSTTSCDYEAQQDTLNNATLMSNLSIDFARALKDLAAVMNDLKHLATLGDLPIVLHDSTTLRVRFPGCDADTVEALCRELNIKRGMVGQDEDFDARNGTEMALLFPFAPSKTASEAGFKDSICGYGDRPVKRIKKDHVEWQEMLTPPQRVSEGFSHISVTSKSPDAFEIIDDALAENPWMSSPRDYSSLHESELLDDDEDVAAMYFFQPRNNISAREGYPDHSLDNGYEGLEGIYRFIEECDRARS</sequence>
<feature type="compositionally biased region" description="Polar residues" evidence="1">
    <location>
        <begin position="78"/>
        <end position="90"/>
    </location>
</feature>
<accession>A0A178D7Y4</accession>
<name>A0A178D7Y4_9EURO</name>
<dbReference type="Proteomes" id="UP000185904">
    <property type="component" value="Unassembled WGS sequence"/>
</dbReference>
<dbReference type="PANTHER" id="PTHR42342">
    <property type="entry name" value="STATIONARY PHASE PROTEIN 5"/>
    <property type="match status" value="1"/>
</dbReference>
<reference evidence="2 3" key="1">
    <citation type="submission" date="2016-03" db="EMBL/GenBank/DDBJ databases">
        <title>The draft genome sequence of Fonsecaea nubica causative agent of cutaneous subcutaneous infection in human host.</title>
        <authorList>
            <person name="Costa F."/>
            <person name="Sybren D.H."/>
            <person name="Raittz R.T."/>
            <person name="Weiss V.A."/>
            <person name="Leao A.C."/>
            <person name="Gomes R."/>
            <person name="De Souza E.M."/>
            <person name="Pedrosa F.O."/>
            <person name="Steffens M.B."/>
            <person name="Bombassaro A."/>
            <person name="Tadra-Sfeir M.Z."/>
            <person name="Moreno L.F."/>
            <person name="Najafzadeh M.J."/>
            <person name="Felipe M.S."/>
            <person name="Teixeira M."/>
            <person name="Sun J."/>
            <person name="Xi L."/>
            <person name="Castro M.A."/>
            <person name="Vicente V.A."/>
        </authorList>
    </citation>
    <scope>NUCLEOTIDE SEQUENCE [LARGE SCALE GENOMIC DNA]</scope>
    <source>
        <strain evidence="2 3">CBS 269.64</strain>
    </source>
</reference>
<dbReference type="AlphaFoldDB" id="A0A178D7Y4"/>
<keyword evidence="3" id="KW-1185">Reference proteome</keyword>
<comment type="caution">
    <text evidence="2">The sequence shown here is derived from an EMBL/GenBank/DDBJ whole genome shotgun (WGS) entry which is preliminary data.</text>
</comment>
<dbReference type="PANTHER" id="PTHR42342:SF1">
    <property type="entry name" value="STATIONARY PHASE PROTEIN 5"/>
    <property type="match status" value="1"/>
</dbReference>
<evidence type="ECO:0000313" key="2">
    <source>
        <dbReference type="EMBL" id="OAL37321.1"/>
    </source>
</evidence>
<protein>
    <recommendedName>
        <fullName evidence="4">Casein kinase II beta 2 subunit</fullName>
    </recommendedName>
</protein>
<organism evidence="2 3">
    <name type="scientific">Fonsecaea nubica</name>
    <dbReference type="NCBI Taxonomy" id="856822"/>
    <lineage>
        <taxon>Eukaryota</taxon>
        <taxon>Fungi</taxon>
        <taxon>Dikarya</taxon>
        <taxon>Ascomycota</taxon>
        <taxon>Pezizomycotina</taxon>
        <taxon>Eurotiomycetes</taxon>
        <taxon>Chaetothyriomycetidae</taxon>
        <taxon>Chaetothyriales</taxon>
        <taxon>Herpotrichiellaceae</taxon>
        <taxon>Fonsecaea</taxon>
    </lineage>
</organism>
<dbReference type="GO" id="GO:0070628">
    <property type="term" value="F:proteasome binding"/>
    <property type="evidence" value="ECO:0007669"/>
    <property type="project" value="InterPro"/>
</dbReference>
<dbReference type="InterPro" id="IPR038816">
    <property type="entry name" value="Stationary_phase_5"/>
</dbReference>
<gene>
    <name evidence="2" type="ORF">AYO20_03497</name>
</gene>
<dbReference type="RefSeq" id="XP_022502333.1">
    <property type="nucleotide sequence ID" value="XM_022641800.1"/>
</dbReference>
<dbReference type="GeneID" id="34586919"/>
<evidence type="ECO:0008006" key="4">
    <source>
        <dbReference type="Google" id="ProtNLM"/>
    </source>
</evidence>
<proteinExistence type="predicted"/>
<evidence type="ECO:0000256" key="1">
    <source>
        <dbReference type="SAM" id="MobiDB-lite"/>
    </source>
</evidence>
<feature type="region of interest" description="Disordered" evidence="1">
    <location>
        <begin position="74"/>
        <end position="103"/>
    </location>
</feature>